<keyword evidence="1" id="KW-1277">Toxin-antitoxin system</keyword>
<evidence type="ECO:0000256" key="4">
    <source>
        <dbReference type="ARBA" id="ARBA00024207"/>
    </source>
</evidence>
<evidence type="ECO:0000313" key="6">
    <source>
        <dbReference type="Proteomes" id="UP001251374"/>
    </source>
</evidence>
<proteinExistence type="inferred from homology"/>
<evidence type="ECO:0000256" key="1">
    <source>
        <dbReference type="ARBA" id="ARBA00022649"/>
    </source>
</evidence>
<dbReference type="InterPro" id="IPR052379">
    <property type="entry name" value="Type_VII_TA_RNase"/>
</dbReference>
<dbReference type="InterPro" id="IPR008201">
    <property type="entry name" value="HepT-like"/>
</dbReference>
<evidence type="ECO:0000256" key="3">
    <source>
        <dbReference type="ARBA" id="ARBA00022801"/>
    </source>
</evidence>
<dbReference type="Proteomes" id="UP001251374">
    <property type="component" value="Unassembled WGS sequence"/>
</dbReference>
<gene>
    <name evidence="5" type="ORF">QC821_10650</name>
</gene>
<dbReference type="PANTHER" id="PTHR33397:SF5">
    <property type="entry name" value="RNASE YUTE-RELATED"/>
    <property type="match status" value="1"/>
</dbReference>
<dbReference type="SUPFAM" id="SSF81593">
    <property type="entry name" value="Nucleotidyltransferase substrate binding subunit/domain"/>
    <property type="match status" value="1"/>
</dbReference>
<keyword evidence="2" id="KW-0540">Nuclease</keyword>
<dbReference type="NCBIfam" id="NF047751">
    <property type="entry name" value="HepT_toxin"/>
    <property type="match status" value="1"/>
</dbReference>
<keyword evidence="6" id="KW-1185">Reference proteome</keyword>
<dbReference type="PANTHER" id="PTHR33397">
    <property type="entry name" value="UPF0331 PROTEIN YUTE"/>
    <property type="match status" value="1"/>
</dbReference>
<evidence type="ECO:0000313" key="5">
    <source>
        <dbReference type="EMBL" id="MDR5905733.1"/>
    </source>
</evidence>
<dbReference type="EMBL" id="JARWAM010000007">
    <property type="protein sequence ID" value="MDR5905733.1"/>
    <property type="molecule type" value="Genomic_DNA"/>
</dbReference>
<protein>
    <submittedName>
        <fullName evidence="5">DUF86 domain-containing protein</fullName>
    </submittedName>
</protein>
<dbReference type="Gene3D" id="1.20.120.580">
    <property type="entry name" value="bsu32300-like"/>
    <property type="match status" value="1"/>
</dbReference>
<dbReference type="Pfam" id="PF01934">
    <property type="entry name" value="HepT-like"/>
    <property type="match status" value="1"/>
</dbReference>
<organism evidence="5 6">
    <name type="scientific">Franzmannia qiaohouensis</name>
    <dbReference type="NCBI Taxonomy" id="1329370"/>
    <lineage>
        <taxon>Bacteria</taxon>
        <taxon>Pseudomonadati</taxon>
        <taxon>Pseudomonadota</taxon>
        <taxon>Gammaproteobacteria</taxon>
        <taxon>Oceanospirillales</taxon>
        <taxon>Halomonadaceae</taxon>
        <taxon>Franzmannia</taxon>
    </lineage>
</organism>
<comment type="caution">
    <text evidence="5">The sequence shown here is derived from an EMBL/GenBank/DDBJ whole genome shotgun (WGS) entry which is preliminary data.</text>
</comment>
<evidence type="ECO:0000256" key="2">
    <source>
        <dbReference type="ARBA" id="ARBA00022722"/>
    </source>
</evidence>
<name>A0ABU1HE35_9GAMM</name>
<comment type="similarity">
    <text evidence="4">Belongs to the HepT RNase toxin family.</text>
</comment>
<sequence length="140" mass="15721">MRLEHYLAETRSLADRQCHLLDQAAKRLDDGDTLSELEENGVLHAFQVLIENAIGKAKHTLKMQGKAVPISAYDTFHMLGSLGVLSSSDLTAWNAIIGLRNRIVHDYLNLDMKRVLQVVSERRHHFIRAFLVADFPASSG</sequence>
<dbReference type="InterPro" id="IPR037038">
    <property type="entry name" value="HepT-like_sf"/>
</dbReference>
<reference evidence="5 6" key="1">
    <citation type="submission" date="2023-04" db="EMBL/GenBank/DDBJ databases">
        <title>A long-awaited taxogenomic arrangement of the family Halomonadaceae.</title>
        <authorList>
            <person name="De La Haba R."/>
            <person name="Chuvochina M."/>
            <person name="Wittouck S."/>
            <person name="Arahal D.R."/>
            <person name="Sanchez-Porro C."/>
            <person name="Hugenholtz P."/>
            <person name="Ventosa A."/>
        </authorList>
    </citation>
    <scope>NUCLEOTIDE SEQUENCE [LARGE SCALE GENOMIC DNA]</scope>
    <source>
        <strain evidence="5 6">DSM 26770</strain>
    </source>
</reference>
<keyword evidence="3" id="KW-0378">Hydrolase</keyword>
<accession>A0ABU1HE35</accession>
<dbReference type="RefSeq" id="WP_309720816.1">
    <property type="nucleotide sequence ID" value="NZ_JARWAM010000007.1"/>
</dbReference>